<dbReference type="CDD" id="cd02181">
    <property type="entry name" value="GH16_fungal_Lam16A_glucanase"/>
    <property type="match status" value="1"/>
</dbReference>
<evidence type="ECO:0000313" key="3">
    <source>
        <dbReference type="EMBL" id="WRT65338.1"/>
    </source>
</evidence>
<accession>A0ABZ1CUW7</accession>
<dbReference type="GeneID" id="87954412"/>
<name>A0ABZ1CUW7_9TREE</name>
<gene>
    <name evidence="3" type="ORF">IL334_002281</name>
</gene>
<keyword evidence="1" id="KW-0732">Signal</keyword>
<organism evidence="3 4">
    <name type="scientific">Kwoniella shivajii</name>
    <dbReference type="NCBI Taxonomy" id="564305"/>
    <lineage>
        <taxon>Eukaryota</taxon>
        <taxon>Fungi</taxon>
        <taxon>Dikarya</taxon>
        <taxon>Basidiomycota</taxon>
        <taxon>Agaricomycotina</taxon>
        <taxon>Tremellomycetes</taxon>
        <taxon>Tremellales</taxon>
        <taxon>Cryptococcaceae</taxon>
        <taxon>Kwoniella</taxon>
    </lineage>
</organism>
<dbReference type="Proteomes" id="UP001329825">
    <property type="component" value="Chromosome 3"/>
</dbReference>
<dbReference type="InterPro" id="IPR000757">
    <property type="entry name" value="Beta-glucanase-like"/>
</dbReference>
<keyword evidence="4" id="KW-1185">Reference proteome</keyword>
<dbReference type="RefSeq" id="XP_062790078.1">
    <property type="nucleotide sequence ID" value="XM_062934027.1"/>
</dbReference>
<feature type="signal peptide" evidence="1">
    <location>
        <begin position="1"/>
        <end position="24"/>
    </location>
</feature>
<dbReference type="PANTHER" id="PTHR10963">
    <property type="entry name" value="GLYCOSYL HYDROLASE-RELATED"/>
    <property type="match status" value="1"/>
</dbReference>
<dbReference type="InterPro" id="IPR013320">
    <property type="entry name" value="ConA-like_dom_sf"/>
</dbReference>
<feature type="chain" id="PRO_5045859918" description="GH16 domain-containing protein" evidence="1">
    <location>
        <begin position="25"/>
        <end position="377"/>
    </location>
</feature>
<dbReference type="Pfam" id="PF26113">
    <property type="entry name" value="GH16_XgeA"/>
    <property type="match status" value="1"/>
</dbReference>
<dbReference type="PANTHER" id="PTHR10963:SF24">
    <property type="entry name" value="GLYCOSIDASE C21B10.07-RELATED"/>
    <property type="match status" value="1"/>
</dbReference>
<dbReference type="Gene3D" id="2.60.120.200">
    <property type="match status" value="1"/>
</dbReference>
<feature type="domain" description="GH16" evidence="2">
    <location>
        <begin position="14"/>
        <end position="292"/>
    </location>
</feature>
<dbReference type="EMBL" id="CP141883">
    <property type="protein sequence ID" value="WRT65338.1"/>
    <property type="molecule type" value="Genomic_DNA"/>
</dbReference>
<proteinExistence type="predicted"/>
<dbReference type="PROSITE" id="PS51762">
    <property type="entry name" value="GH16_2"/>
    <property type="match status" value="1"/>
</dbReference>
<evidence type="ECO:0000313" key="4">
    <source>
        <dbReference type="Proteomes" id="UP001329825"/>
    </source>
</evidence>
<dbReference type="SUPFAM" id="SSF49899">
    <property type="entry name" value="Concanavalin A-like lectins/glucanases"/>
    <property type="match status" value="1"/>
</dbReference>
<protein>
    <recommendedName>
        <fullName evidence="2">GH16 domain-containing protein</fullName>
    </recommendedName>
</protein>
<dbReference type="InterPro" id="IPR050546">
    <property type="entry name" value="Glycosyl_Hydrlase_16"/>
</dbReference>
<sequence>MSALSTILFGLVLSSASLAPVVKASTPLVRSYEGSTFFDRWDYFGSYDNTTNGDVTYANESVADASPELTYITSSNTAIIKVDNTSTVAYNYKRNSVKITSQDSYDVGSVWVLDAVHLPYGCSVWPAFWSYGKGATWPQQGEIDTIEGVNMGYSNQMALHTEDGCAITTSSSAYTGTVNDTSCYYEDNDNSGCAITDTNYKSYGSEFATAGGGVFVTELSTEGISIWFFTRSNIPSAISNANTSIDTSNLGTPSAFYSSTGCDISKFFGSQSLVFDITLCGDWAGQSSILSSTGCSALTGTNTCYTTYVLDSSNYDTAYFEINSLKVYSNGTSSSSSSSNTTSAAVPVLGSISSEILGPRTIILSTIFIVSVVLSTL</sequence>
<evidence type="ECO:0000256" key="1">
    <source>
        <dbReference type="SAM" id="SignalP"/>
    </source>
</evidence>
<reference evidence="3 4" key="1">
    <citation type="submission" date="2024-01" db="EMBL/GenBank/DDBJ databases">
        <title>Comparative genomics of Cryptococcus and Kwoniella reveals pathogenesis evolution and contrasting modes of karyotype evolution via chromosome fusion or intercentromeric recombination.</title>
        <authorList>
            <person name="Coelho M.A."/>
            <person name="David-Palma M."/>
            <person name="Shea T."/>
            <person name="Bowers K."/>
            <person name="McGinley-Smith S."/>
            <person name="Mohammad A.W."/>
            <person name="Gnirke A."/>
            <person name="Yurkov A.M."/>
            <person name="Nowrousian M."/>
            <person name="Sun S."/>
            <person name="Cuomo C.A."/>
            <person name="Heitman J."/>
        </authorList>
    </citation>
    <scope>NUCLEOTIDE SEQUENCE [LARGE SCALE GENOMIC DNA]</scope>
    <source>
        <strain evidence="3">CBS 11374</strain>
    </source>
</reference>
<evidence type="ECO:0000259" key="2">
    <source>
        <dbReference type="PROSITE" id="PS51762"/>
    </source>
</evidence>